<evidence type="ECO:0000313" key="3">
    <source>
        <dbReference type="Proteomes" id="UP000237105"/>
    </source>
</evidence>
<sequence length="113" mass="12619">MASAGISSNNPSTRNPTTQMPPANIPNVQDHIIGAQPPLLPLPALPFMNQPLTIKLDAGKYLIWKNHLLNVFIANGLKDFIDGARPCPPRFTYPARQIVNVEYIAWQRFNRDS</sequence>
<name>A0A2P5C1K0_PARAD</name>
<reference evidence="3" key="1">
    <citation type="submission" date="2016-06" db="EMBL/GenBank/DDBJ databases">
        <title>Parallel loss of symbiosis genes in relatives of nitrogen-fixing non-legume Parasponia.</title>
        <authorList>
            <person name="Van Velzen R."/>
            <person name="Holmer R."/>
            <person name="Bu F."/>
            <person name="Rutten L."/>
            <person name="Van Zeijl A."/>
            <person name="Liu W."/>
            <person name="Santuari L."/>
            <person name="Cao Q."/>
            <person name="Sharma T."/>
            <person name="Shen D."/>
            <person name="Roswanjaya Y."/>
            <person name="Wardhani T."/>
            <person name="Kalhor M.S."/>
            <person name="Jansen J."/>
            <person name="Van den Hoogen J."/>
            <person name="Gungor B."/>
            <person name="Hartog M."/>
            <person name="Hontelez J."/>
            <person name="Verver J."/>
            <person name="Yang W.-C."/>
            <person name="Schijlen E."/>
            <person name="Repin R."/>
            <person name="Schilthuizen M."/>
            <person name="Schranz E."/>
            <person name="Heidstra R."/>
            <person name="Miyata K."/>
            <person name="Fedorova E."/>
            <person name="Kohlen W."/>
            <person name="Bisseling T."/>
            <person name="Smit S."/>
            <person name="Geurts R."/>
        </authorList>
    </citation>
    <scope>NUCLEOTIDE SEQUENCE [LARGE SCALE GENOMIC DNA]</scope>
    <source>
        <strain evidence="3">cv. WU1-14</strain>
    </source>
</reference>
<organism evidence="2 3">
    <name type="scientific">Parasponia andersonii</name>
    <name type="common">Sponia andersonii</name>
    <dbReference type="NCBI Taxonomy" id="3476"/>
    <lineage>
        <taxon>Eukaryota</taxon>
        <taxon>Viridiplantae</taxon>
        <taxon>Streptophyta</taxon>
        <taxon>Embryophyta</taxon>
        <taxon>Tracheophyta</taxon>
        <taxon>Spermatophyta</taxon>
        <taxon>Magnoliopsida</taxon>
        <taxon>eudicotyledons</taxon>
        <taxon>Gunneridae</taxon>
        <taxon>Pentapetalae</taxon>
        <taxon>rosids</taxon>
        <taxon>fabids</taxon>
        <taxon>Rosales</taxon>
        <taxon>Cannabaceae</taxon>
        <taxon>Parasponia</taxon>
    </lineage>
</organism>
<evidence type="ECO:0000256" key="1">
    <source>
        <dbReference type="SAM" id="MobiDB-lite"/>
    </source>
</evidence>
<evidence type="ECO:0008006" key="4">
    <source>
        <dbReference type="Google" id="ProtNLM"/>
    </source>
</evidence>
<protein>
    <recommendedName>
        <fullName evidence="4">Retrotransposon Copia-like N-terminal domain-containing protein</fullName>
    </recommendedName>
</protein>
<dbReference type="Proteomes" id="UP000237105">
    <property type="component" value="Unassembled WGS sequence"/>
</dbReference>
<proteinExistence type="predicted"/>
<dbReference type="OrthoDB" id="1912561at2759"/>
<evidence type="ECO:0000313" key="2">
    <source>
        <dbReference type="EMBL" id="PON54940.1"/>
    </source>
</evidence>
<feature type="region of interest" description="Disordered" evidence="1">
    <location>
        <begin position="1"/>
        <end position="29"/>
    </location>
</feature>
<accession>A0A2P5C1K0</accession>
<dbReference type="AlphaFoldDB" id="A0A2P5C1K0"/>
<feature type="compositionally biased region" description="Polar residues" evidence="1">
    <location>
        <begin position="1"/>
        <end position="21"/>
    </location>
</feature>
<dbReference type="EMBL" id="JXTB01000188">
    <property type="protein sequence ID" value="PON54940.1"/>
    <property type="molecule type" value="Genomic_DNA"/>
</dbReference>
<gene>
    <name evidence="2" type="ORF">PanWU01x14_191860</name>
</gene>
<keyword evidence="3" id="KW-1185">Reference proteome</keyword>
<comment type="caution">
    <text evidence="2">The sequence shown here is derived from an EMBL/GenBank/DDBJ whole genome shotgun (WGS) entry which is preliminary data.</text>
</comment>